<comment type="caution">
    <text evidence="4">The sequence shown here is derived from an EMBL/GenBank/DDBJ whole genome shotgun (WGS) entry which is preliminary data.</text>
</comment>
<reference evidence="4 5" key="1">
    <citation type="submission" date="2017-05" db="EMBL/GenBank/DDBJ databases">
        <title>Chromobacterium violaceum GHPS1 isolated from Hydrocarbon polluted soil in French Guiana display an awesome secondary metabolite arsenal and a battery of drug and heavy-metal-resistance and detoxification of xenobiotics proteins.</title>
        <authorList>
            <person name="Belbahri L."/>
        </authorList>
    </citation>
    <scope>NUCLEOTIDE SEQUENCE [LARGE SCALE GENOMIC DNA]</scope>
    <source>
        <strain evidence="4 5">GHPS1</strain>
    </source>
</reference>
<evidence type="ECO:0000259" key="3">
    <source>
        <dbReference type="PROSITE" id="PS51462"/>
    </source>
</evidence>
<dbReference type="SUPFAM" id="SSF55811">
    <property type="entry name" value="Nudix"/>
    <property type="match status" value="1"/>
</dbReference>
<dbReference type="Pfam" id="PF00293">
    <property type="entry name" value="NUDIX"/>
    <property type="match status" value="1"/>
</dbReference>
<gene>
    <name evidence="4" type="ORF">CBW21_11200</name>
</gene>
<name>A0A202B9C6_CHRVL</name>
<dbReference type="InterPro" id="IPR000086">
    <property type="entry name" value="NUDIX_hydrolase_dom"/>
</dbReference>
<evidence type="ECO:0000313" key="5">
    <source>
        <dbReference type="Proteomes" id="UP000196342"/>
    </source>
</evidence>
<dbReference type="InterPro" id="IPR020084">
    <property type="entry name" value="NUDIX_hydrolase_CS"/>
</dbReference>
<comment type="cofactor">
    <cofactor evidence="1">
        <name>Mg(2+)</name>
        <dbReference type="ChEBI" id="CHEBI:18420"/>
    </cofactor>
</comment>
<dbReference type="PANTHER" id="PTHR43046:SF16">
    <property type="entry name" value="ADP-RIBOSE PYROPHOSPHATASE YJHB-RELATED"/>
    <property type="match status" value="1"/>
</dbReference>
<dbReference type="PANTHER" id="PTHR43046">
    <property type="entry name" value="GDP-MANNOSE MANNOSYL HYDROLASE"/>
    <property type="match status" value="1"/>
</dbReference>
<sequence>MKIKAAFRAMEVSFSVRENLSLSGASPWHLGKTCGRRHGYFNGIMSVLCCFVWGGGMRHRIAAGAIIEREGKILMVRHCKPGIYDFWVAPGGGAIDDEPLADAARREVLEECGLRVEIDRLVYIEEFSNPETRECKFWFIGRLLGGEIDCGADEATREHIVEAAWLSRGDFAGKTVFPPMLLDDYWRDREQGFAAPRYVGLRRMAFY</sequence>
<feature type="domain" description="Nudix hydrolase" evidence="3">
    <location>
        <begin position="57"/>
        <end position="188"/>
    </location>
</feature>
<dbReference type="EMBL" id="NHOO01000008">
    <property type="protein sequence ID" value="OVE48022.1"/>
    <property type="molecule type" value="Genomic_DNA"/>
</dbReference>
<dbReference type="Gene3D" id="3.90.79.10">
    <property type="entry name" value="Nucleoside Triphosphate Pyrophosphohydrolase"/>
    <property type="match status" value="1"/>
</dbReference>
<accession>A0A202B9C6</accession>
<keyword evidence="2" id="KW-0378">Hydrolase</keyword>
<evidence type="ECO:0000256" key="2">
    <source>
        <dbReference type="ARBA" id="ARBA00022801"/>
    </source>
</evidence>
<proteinExistence type="predicted"/>
<dbReference type="AlphaFoldDB" id="A0A202B9C6"/>
<evidence type="ECO:0000313" key="4">
    <source>
        <dbReference type="EMBL" id="OVE48022.1"/>
    </source>
</evidence>
<dbReference type="PROSITE" id="PS00893">
    <property type="entry name" value="NUDIX_BOX"/>
    <property type="match status" value="1"/>
</dbReference>
<protein>
    <recommendedName>
        <fullName evidence="3">Nudix hydrolase domain-containing protein</fullName>
    </recommendedName>
</protein>
<evidence type="ECO:0000256" key="1">
    <source>
        <dbReference type="ARBA" id="ARBA00001946"/>
    </source>
</evidence>
<keyword evidence="5" id="KW-1185">Reference proteome</keyword>
<dbReference type="Proteomes" id="UP000196342">
    <property type="component" value="Unassembled WGS sequence"/>
</dbReference>
<organism evidence="4 5">
    <name type="scientific">Chromobacterium violaceum</name>
    <dbReference type="NCBI Taxonomy" id="536"/>
    <lineage>
        <taxon>Bacteria</taxon>
        <taxon>Pseudomonadati</taxon>
        <taxon>Pseudomonadota</taxon>
        <taxon>Betaproteobacteria</taxon>
        <taxon>Neisseriales</taxon>
        <taxon>Chromobacteriaceae</taxon>
        <taxon>Chromobacterium</taxon>
    </lineage>
</organism>
<dbReference type="GO" id="GO:0016787">
    <property type="term" value="F:hydrolase activity"/>
    <property type="evidence" value="ECO:0007669"/>
    <property type="project" value="UniProtKB-KW"/>
</dbReference>
<dbReference type="InterPro" id="IPR015797">
    <property type="entry name" value="NUDIX_hydrolase-like_dom_sf"/>
</dbReference>
<dbReference type="PROSITE" id="PS51462">
    <property type="entry name" value="NUDIX"/>
    <property type="match status" value="1"/>
</dbReference>